<dbReference type="InterPro" id="IPR029787">
    <property type="entry name" value="Nucleotide_cyclase"/>
</dbReference>
<dbReference type="InterPro" id="IPR043128">
    <property type="entry name" value="Rev_trsase/Diguanyl_cyclase"/>
</dbReference>
<dbReference type="SUPFAM" id="SSF55073">
    <property type="entry name" value="Nucleotide cyclase"/>
    <property type="match status" value="1"/>
</dbReference>
<name>A0ABR7SV91_9ACTN</name>
<sequence length="378" mass="40163">MDPRTKAPDHACLHASVPLFDPSRLPLRSWCEGSREDPLTGLIAFPDFHSHLPREIATALAGGQLIALAIGDVDGLKHHVEHANAHDDTSFGHLAGNKVMARLGAITRHWFHQQRFSAGCAATFGGDEVIVAAAIDDPTAFHQALAELRDQLCAALPTTVSFAFTVAAPEHLPHDTGARGWRHAFSDRLLATVDRALFAHKKIRNDGQGGVIAVVEAPRTETAQVAPRASLLSLPAAGSVLHIMANPAVISGRPMLLLPCKGPVGLRGARVRLTVPQHRPRTSVVVSIHGQAAVLQPSPGGEGPVPAQLEPVRGVQLGDLPADLRAALDAAGLSWDTLPVHERAQMLHLIRESATADIRRARVTAAVSAASAHARRRS</sequence>
<dbReference type="Gene3D" id="3.30.70.270">
    <property type="match status" value="1"/>
</dbReference>
<comment type="caution">
    <text evidence="1">The sequence shown here is derived from an EMBL/GenBank/DDBJ whole genome shotgun (WGS) entry which is preliminary data.</text>
</comment>
<dbReference type="RefSeq" id="WP_187818881.1">
    <property type="nucleotide sequence ID" value="NZ_JACTVJ010000026.1"/>
</dbReference>
<reference evidence="1 2" key="1">
    <citation type="submission" date="2020-08" db="EMBL/GenBank/DDBJ databases">
        <title>Genemic of Streptomyces polyaspartic.</title>
        <authorList>
            <person name="Liu W."/>
        </authorList>
    </citation>
    <scope>NUCLEOTIDE SEQUENCE [LARGE SCALE GENOMIC DNA]</scope>
    <source>
        <strain evidence="1 2">TRM66268-LWL</strain>
    </source>
</reference>
<proteinExistence type="predicted"/>
<dbReference type="EMBL" id="JACTVJ010000026">
    <property type="protein sequence ID" value="MBC9718451.1"/>
    <property type="molecule type" value="Genomic_DNA"/>
</dbReference>
<protein>
    <submittedName>
        <fullName evidence="1">GGDEF domain-containing protein</fullName>
    </submittedName>
</protein>
<keyword evidence="2" id="KW-1185">Reference proteome</keyword>
<gene>
    <name evidence="1" type="ORF">H9Y04_38600</name>
</gene>
<accession>A0ABR7SV91</accession>
<evidence type="ECO:0000313" key="2">
    <source>
        <dbReference type="Proteomes" id="UP000642284"/>
    </source>
</evidence>
<evidence type="ECO:0000313" key="1">
    <source>
        <dbReference type="EMBL" id="MBC9718451.1"/>
    </source>
</evidence>
<dbReference type="Proteomes" id="UP000642284">
    <property type="component" value="Unassembled WGS sequence"/>
</dbReference>
<organism evidence="1 2">
    <name type="scientific">Streptomyces polyasparticus</name>
    <dbReference type="NCBI Taxonomy" id="2767826"/>
    <lineage>
        <taxon>Bacteria</taxon>
        <taxon>Bacillati</taxon>
        <taxon>Actinomycetota</taxon>
        <taxon>Actinomycetes</taxon>
        <taxon>Kitasatosporales</taxon>
        <taxon>Streptomycetaceae</taxon>
        <taxon>Streptomyces</taxon>
    </lineage>
</organism>